<proteinExistence type="predicted"/>
<evidence type="ECO:0000313" key="5">
    <source>
        <dbReference type="EMBL" id="CAL8141303.1"/>
    </source>
</evidence>
<comment type="subcellular location">
    <subcellularLocation>
        <location evidence="1">Nucleus</location>
        <location evidence="1">Nucleolus</location>
    </subcellularLocation>
</comment>
<keyword evidence="6" id="KW-1185">Reference proteome</keyword>
<comment type="caution">
    <text evidence="5">The sequence shown here is derived from an EMBL/GenBank/DDBJ whole genome shotgun (WGS) entry which is preliminary data.</text>
</comment>
<protein>
    <submittedName>
        <fullName evidence="5">Uncharacterized protein</fullName>
    </submittedName>
</protein>
<feature type="region of interest" description="Disordered" evidence="4">
    <location>
        <begin position="1"/>
        <end position="125"/>
    </location>
</feature>
<dbReference type="InterPro" id="IPR036882">
    <property type="entry name" value="Alba-like_dom_sf"/>
</dbReference>
<evidence type="ECO:0000256" key="4">
    <source>
        <dbReference type="SAM" id="MobiDB-lite"/>
    </source>
</evidence>
<evidence type="ECO:0000256" key="2">
    <source>
        <dbReference type="ARBA" id="ARBA00022694"/>
    </source>
</evidence>
<sequence length="237" mass="25634">MADDTSPPDILESVRSSPVIRKPDQENLSEHSVSASPSPKRVPTKERRGSQGTQHKDSGSGPAGGAEGHQKRGGGGGSTAATKKEGKRVSSSAVPEGSAVVDGGAGASGPQKKKTKPKYSVRKRAPPKELIDIKENDVFVSEKSHFVGQLSRCKKLFDKGNREIFLHGLGKAIPRAINIAFELKNFYHNSVDYTVNTSTVEVYDDIICVDDPEQQPVQRSRNVSSVDIRIYRCVNIP</sequence>
<dbReference type="EMBL" id="CAXLJM020000146">
    <property type="protein sequence ID" value="CAL8141303.1"/>
    <property type="molecule type" value="Genomic_DNA"/>
</dbReference>
<reference evidence="5 6" key="1">
    <citation type="submission" date="2024-08" db="EMBL/GenBank/DDBJ databases">
        <authorList>
            <person name="Cucini C."/>
            <person name="Frati F."/>
        </authorList>
    </citation>
    <scope>NUCLEOTIDE SEQUENCE [LARGE SCALE GENOMIC DNA]</scope>
</reference>
<dbReference type="InterPro" id="IPR014612">
    <property type="entry name" value="Pop7/Rpp20"/>
</dbReference>
<dbReference type="Gene3D" id="3.30.110.20">
    <property type="entry name" value="Alba-like domain"/>
    <property type="match status" value="1"/>
</dbReference>
<dbReference type="Proteomes" id="UP001642540">
    <property type="component" value="Unassembled WGS sequence"/>
</dbReference>
<evidence type="ECO:0000256" key="1">
    <source>
        <dbReference type="ARBA" id="ARBA00004604"/>
    </source>
</evidence>
<dbReference type="PANTHER" id="PTHR15314">
    <property type="entry name" value="RIBONUCLEASE P PROTEIN SUBUNIT P20"/>
    <property type="match status" value="1"/>
</dbReference>
<dbReference type="Pfam" id="PF12328">
    <property type="entry name" value="Rpp20"/>
    <property type="match status" value="1"/>
</dbReference>
<dbReference type="PANTHER" id="PTHR15314:SF1">
    <property type="entry name" value="RIBONUCLEASE P PROTEIN SUBUNIT P20"/>
    <property type="match status" value="1"/>
</dbReference>
<accession>A0ABP1S220</accession>
<keyword evidence="3" id="KW-0539">Nucleus</keyword>
<name>A0ABP1S220_9HEXA</name>
<evidence type="ECO:0000313" key="6">
    <source>
        <dbReference type="Proteomes" id="UP001642540"/>
    </source>
</evidence>
<feature type="compositionally biased region" description="Gly residues" evidence="4">
    <location>
        <begin position="61"/>
        <end position="78"/>
    </location>
</feature>
<gene>
    <name evidence="5" type="ORF">ODALV1_LOCUS28658</name>
</gene>
<feature type="compositionally biased region" description="Basic and acidic residues" evidence="4">
    <location>
        <begin position="43"/>
        <end position="58"/>
    </location>
</feature>
<evidence type="ECO:0000256" key="3">
    <source>
        <dbReference type="ARBA" id="ARBA00023242"/>
    </source>
</evidence>
<keyword evidence="2" id="KW-0819">tRNA processing</keyword>
<dbReference type="SUPFAM" id="SSF82704">
    <property type="entry name" value="AlbA-like"/>
    <property type="match status" value="1"/>
</dbReference>
<feature type="compositionally biased region" description="Basic residues" evidence="4">
    <location>
        <begin position="111"/>
        <end position="125"/>
    </location>
</feature>
<organism evidence="5 6">
    <name type="scientific">Orchesella dallaii</name>
    <dbReference type="NCBI Taxonomy" id="48710"/>
    <lineage>
        <taxon>Eukaryota</taxon>
        <taxon>Metazoa</taxon>
        <taxon>Ecdysozoa</taxon>
        <taxon>Arthropoda</taxon>
        <taxon>Hexapoda</taxon>
        <taxon>Collembola</taxon>
        <taxon>Entomobryomorpha</taxon>
        <taxon>Entomobryoidea</taxon>
        <taxon>Orchesellidae</taxon>
        <taxon>Orchesellinae</taxon>
        <taxon>Orchesella</taxon>
    </lineage>
</organism>